<feature type="region of interest" description="Disordered" evidence="1">
    <location>
        <begin position="1"/>
        <end position="32"/>
    </location>
</feature>
<feature type="region of interest" description="Disordered" evidence="1">
    <location>
        <begin position="153"/>
        <end position="208"/>
    </location>
</feature>
<comment type="caution">
    <text evidence="3">The sequence shown here is derived from an EMBL/GenBank/DDBJ whole genome shotgun (WGS) entry which is preliminary data.</text>
</comment>
<feature type="domain" description="PH" evidence="2">
    <location>
        <begin position="1472"/>
        <end position="1578"/>
    </location>
</feature>
<dbReference type="PANTHER" id="PTHR38700:SF1">
    <property type="entry name" value="PH DOMAIN-CONTAINING PROTEIN"/>
    <property type="match status" value="1"/>
</dbReference>
<feature type="compositionally biased region" description="Low complexity" evidence="1">
    <location>
        <begin position="232"/>
        <end position="246"/>
    </location>
</feature>
<evidence type="ECO:0000313" key="4">
    <source>
        <dbReference type="Proteomes" id="UP000663853"/>
    </source>
</evidence>
<dbReference type="Gene3D" id="2.30.29.30">
    <property type="entry name" value="Pleckstrin-homology domain (PH domain)/Phosphotyrosine-binding domain (PTB)"/>
    <property type="match status" value="1"/>
</dbReference>
<feature type="region of interest" description="Disordered" evidence="1">
    <location>
        <begin position="622"/>
        <end position="701"/>
    </location>
</feature>
<feature type="region of interest" description="Disordered" evidence="1">
    <location>
        <begin position="232"/>
        <end position="279"/>
    </location>
</feature>
<feature type="compositionally biased region" description="Low complexity" evidence="1">
    <location>
        <begin position="583"/>
        <end position="593"/>
    </location>
</feature>
<dbReference type="CDD" id="cd00821">
    <property type="entry name" value="PH"/>
    <property type="match status" value="1"/>
</dbReference>
<dbReference type="Proteomes" id="UP000663853">
    <property type="component" value="Unassembled WGS sequence"/>
</dbReference>
<feature type="compositionally biased region" description="Low complexity" evidence="1">
    <location>
        <begin position="965"/>
        <end position="976"/>
    </location>
</feature>
<feature type="compositionally biased region" description="Polar residues" evidence="1">
    <location>
        <begin position="1273"/>
        <end position="1292"/>
    </location>
</feature>
<reference evidence="3" key="1">
    <citation type="submission" date="2021-01" db="EMBL/GenBank/DDBJ databases">
        <authorList>
            <person name="Kaushik A."/>
        </authorList>
    </citation>
    <scope>NUCLEOTIDE SEQUENCE</scope>
    <source>
        <strain evidence="3">AG6-10EEA</strain>
    </source>
</reference>
<feature type="compositionally biased region" description="Polar residues" evidence="1">
    <location>
        <begin position="905"/>
        <end position="923"/>
    </location>
</feature>
<dbReference type="SMART" id="SM00233">
    <property type="entry name" value="PH"/>
    <property type="match status" value="1"/>
</dbReference>
<feature type="compositionally biased region" description="Low complexity" evidence="1">
    <location>
        <begin position="810"/>
        <end position="822"/>
    </location>
</feature>
<feature type="region of interest" description="Disordered" evidence="1">
    <location>
        <begin position="789"/>
        <end position="822"/>
    </location>
</feature>
<feature type="compositionally biased region" description="Gly residues" evidence="1">
    <location>
        <begin position="1020"/>
        <end position="1040"/>
    </location>
</feature>
<feature type="compositionally biased region" description="Polar residues" evidence="1">
    <location>
        <begin position="1217"/>
        <end position="1239"/>
    </location>
</feature>
<dbReference type="EMBL" id="CAJMXA010002216">
    <property type="protein sequence ID" value="CAE6477864.1"/>
    <property type="molecule type" value="Genomic_DNA"/>
</dbReference>
<feature type="region of interest" description="Disordered" evidence="1">
    <location>
        <begin position="497"/>
        <end position="593"/>
    </location>
</feature>
<dbReference type="SUPFAM" id="SSF54236">
    <property type="entry name" value="Ubiquitin-like"/>
    <property type="match status" value="1"/>
</dbReference>
<feature type="compositionally biased region" description="Basic residues" evidence="1">
    <location>
        <begin position="795"/>
        <end position="809"/>
    </location>
</feature>
<name>A0A8H3CAK9_9AGAM</name>
<feature type="region of interest" description="Disordered" evidence="1">
    <location>
        <begin position="871"/>
        <end position="924"/>
    </location>
</feature>
<organism evidence="3 4">
    <name type="scientific">Rhizoctonia solani</name>
    <dbReference type="NCBI Taxonomy" id="456999"/>
    <lineage>
        <taxon>Eukaryota</taxon>
        <taxon>Fungi</taxon>
        <taxon>Dikarya</taxon>
        <taxon>Basidiomycota</taxon>
        <taxon>Agaricomycotina</taxon>
        <taxon>Agaricomycetes</taxon>
        <taxon>Cantharellales</taxon>
        <taxon>Ceratobasidiaceae</taxon>
        <taxon>Rhizoctonia</taxon>
    </lineage>
</organism>
<feature type="compositionally biased region" description="Basic and acidic residues" evidence="1">
    <location>
        <begin position="257"/>
        <end position="266"/>
    </location>
</feature>
<dbReference type="PANTHER" id="PTHR38700">
    <property type="entry name" value="YALI0E22418P"/>
    <property type="match status" value="1"/>
</dbReference>
<protein>
    <recommendedName>
        <fullName evidence="2">PH domain-containing protein</fullName>
    </recommendedName>
</protein>
<evidence type="ECO:0000259" key="2">
    <source>
        <dbReference type="SMART" id="SM00233"/>
    </source>
</evidence>
<feature type="compositionally biased region" description="Basic and acidic residues" evidence="1">
    <location>
        <begin position="1315"/>
        <end position="1325"/>
    </location>
</feature>
<feature type="region of interest" description="Disordered" evidence="1">
    <location>
        <begin position="1601"/>
        <end position="1631"/>
    </location>
</feature>
<feature type="compositionally biased region" description="Polar residues" evidence="1">
    <location>
        <begin position="1249"/>
        <end position="1262"/>
    </location>
</feature>
<feature type="compositionally biased region" description="Basic and acidic residues" evidence="1">
    <location>
        <begin position="1131"/>
        <end position="1152"/>
    </location>
</feature>
<dbReference type="SUPFAM" id="SSF50729">
    <property type="entry name" value="PH domain-like"/>
    <property type="match status" value="1"/>
</dbReference>
<feature type="compositionally biased region" description="Basic and acidic residues" evidence="1">
    <location>
        <begin position="8"/>
        <end position="20"/>
    </location>
</feature>
<dbReference type="InterPro" id="IPR029071">
    <property type="entry name" value="Ubiquitin-like_domsf"/>
</dbReference>
<sequence length="1650" mass="175973">MASSEATYDVHEERGNKNGERGQSPMLFPPTPAFSRARADSFSIRPALAALQNTFSGRKRASSVNDNASQYSMPRSPVFTFFSGLDPRPRTTSTATVVPPSAKPYPSLSFPIIESPDEISRAPRIPSFHEMDADSFTHDLGLTLGLNPRFSAASTSTVRAQEEPSMNNGPVHGNDLRVHPDAETSLSLADSQARFPEDPQSGHIDARLGSISSAMRVDGGLTRPVEQPLISAPSASACTSTSSPSSVNTDVPNLDTDTGKYPDPLRLDLSPPTQPSMRSVSISHGARFGPSHAERGEDLYLEGSSATKVTLPLSEESTISPATVLPVRSVGVTSHTQSVASPTRDQSFVTVSSTRSTVALSPTRSTFVSSPMGSMPGSPVAMSTTLAPYSSPSSTSPSHPAMVPVPFPSSEDNGYASDDAVARYPYSIRGEVYSYARSDAGGYDTPTLYTGTTNTSPSLSVTRVGASEAPPALRLGPGIGFIGAYASGANVQAGALSPGDNPGAMEGGAVGSRSGMRVGTRPLTTDSGVSGVEREKDVVGESRPNSSLNVNREGSSRSIHAESSNHSLRAESSMGRSLHAESSDQSAHAESSSVASGIRARVTSLRAPQSLSALIPAFMKRARRKSSRMCDDESVPRPRGRAESIAKRVEGWVGGGAQRRNRADSSCARTESSRAQSPDPISDDEDHNISPTSSHLDLLSPDPFASTVALKVGAWSQMYAGRTQSVSTPLPPLPDSADDRRNVQSEYSGSVYGDDDSEEESSIRIYSHGRGRSLSQPDVYTIPIEPLHQTTPTRRTGKCSDRRRAHGNWRRPALPARPSLPSLSTLTRKNVMVPIPRSAAAARFPSEPWDDTPNCPPLPGPSTRGLASLTIPPRVSASPSSFVGSVDEPTVSRPAATDPIVRDSIASTVQPRESIVSQVSEGLSASVRDSMISSTSHEEIDVSSESFLQTLNELDQTPLTPPPSRTSTESSGTASSGPIFNEVPLGDSGNQPGAGRMQGGGPGGSSQKPSNGHGWQGDTRGQGGNGYNESGDNGGNGNDGNGPRRQAPEDSDESESGSGSEPEEPGRDTTAVPSLITRSQSMPRPPSSNSRIMNRQTAPPPRDSSDESDDVPLAQRLPTALKAQKSIRLQGKAEREERRQRRLERMEKRAAERAAPTGGEGGIAANELAKRLLSVKVGGDSSRDRSPVPTPRTPMRMNHEASPSTGGFLPAPAVRSRTVSNVSYISRSKTHTRNGSMEQQAPPAPPAPSSLSRSGTLSNRRPSMQEAAPPMPTSKTALSRSGTMSRPRASQDSPRDQAAKSVSRSGTVSRHRGGSKTDDEGEISRVARSRSIRDPSGARPPMPPIPPVETLPVSARRPSQPEPFVPQVVEQRVYIGDRQRFIVVDIGAPNTNAGDVLEIAKQRGELDTDGAGGWQLWEQSNECGMERPVRDFELIADVLKGWNQEKRVNVLIIRRSPFCALLKPENIPSSSPLMAGWVMWISKPGKWSKRWLELKEHGLFVSKNEKGKDRTYLCNLSHFDGYVVTHVPRAPKPYVFAAKSTDITGVFEKEEDSSHIFSCEGEIGESWLARILLARSYILQQERSVLFRPVTAGSALTASKSMLSRSGTKKSNVSSRTAGSQHSAPLVQDLNPSPFAQGSLLAKAAANRVQ</sequence>
<dbReference type="InterPro" id="IPR011993">
    <property type="entry name" value="PH-like_dom_sf"/>
</dbReference>
<feature type="compositionally biased region" description="Polar residues" evidence="1">
    <location>
        <begin position="543"/>
        <end position="567"/>
    </location>
</feature>
<feature type="compositionally biased region" description="Polar residues" evidence="1">
    <location>
        <begin position="1601"/>
        <end position="1623"/>
    </location>
</feature>
<dbReference type="InterPro" id="IPR001849">
    <property type="entry name" value="PH_domain"/>
</dbReference>
<feature type="compositionally biased region" description="Pro residues" evidence="1">
    <location>
        <begin position="1338"/>
        <end position="1349"/>
    </location>
</feature>
<feature type="compositionally biased region" description="Basic and acidic residues" evidence="1">
    <location>
        <begin position="628"/>
        <end position="650"/>
    </location>
</feature>
<proteinExistence type="predicted"/>
<feature type="compositionally biased region" description="Polar residues" evidence="1">
    <location>
        <begin position="153"/>
        <end position="168"/>
    </location>
</feature>
<feature type="region of interest" description="Disordered" evidence="1">
    <location>
        <begin position="746"/>
        <end position="777"/>
    </location>
</feature>
<evidence type="ECO:0000256" key="1">
    <source>
        <dbReference type="SAM" id="MobiDB-lite"/>
    </source>
</evidence>
<feature type="region of interest" description="Disordered" evidence="1">
    <location>
        <begin position="954"/>
        <end position="1360"/>
    </location>
</feature>
<accession>A0A8H3CAK9</accession>
<evidence type="ECO:0000313" key="3">
    <source>
        <dbReference type="EMBL" id="CAE6477864.1"/>
    </source>
</evidence>
<dbReference type="Gene3D" id="3.10.20.90">
    <property type="entry name" value="Phosphatidylinositol 3-kinase Catalytic Subunit, Chain A, domain 1"/>
    <property type="match status" value="1"/>
</dbReference>
<feature type="compositionally biased region" description="Polar residues" evidence="1">
    <location>
        <begin position="1076"/>
        <end position="1097"/>
    </location>
</feature>
<feature type="compositionally biased region" description="Polar residues" evidence="1">
    <location>
        <begin position="667"/>
        <end position="676"/>
    </location>
</feature>
<gene>
    <name evidence="3" type="ORF">RDB_LOCUS83799</name>
</gene>